<reference evidence="16 17" key="1">
    <citation type="submission" date="2020-08" db="EMBL/GenBank/DDBJ databases">
        <title>Genomic Encyclopedia of Type Strains, Phase IV (KMG-IV): sequencing the most valuable type-strain genomes for metagenomic binning, comparative biology and taxonomic classification.</title>
        <authorList>
            <person name="Goeker M."/>
        </authorList>
    </citation>
    <scope>NUCLEOTIDE SEQUENCE [LARGE SCALE GENOMIC DNA]</scope>
    <source>
        <strain evidence="16 17">DSM 103737</strain>
    </source>
</reference>
<keyword evidence="7 16" id="KW-0418">Kinase</keyword>
<dbReference type="Gene3D" id="3.30.565.10">
    <property type="entry name" value="Histidine kinase-like ATPase, C-terminal domain"/>
    <property type="match status" value="1"/>
</dbReference>
<evidence type="ECO:0000256" key="4">
    <source>
        <dbReference type="ARBA" id="ARBA00022553"/>
    </source>
</evidence>
<dbReference type="InterPro" id="IPR000700">
    <property type="entry name" value="PAS-assoc_C"/>
</dbReference>
<dbReference type="SUPFAM" id="SSF47384">
    <property type="entry name" value="Homodimeric domain of signal transducing histidine kinase"/>
    <property type="match status" value="1"/>
</dbReference>
<evidence type="ECO:0000313" key="17">
    <source>
        <dbReference type="Proteomes" id="UP000577362"/>
    </source>
</evidence>
<keyword evidence="5 16" id="KW-0808">Transferase</keyword>
<keyword evidence="10 12" id="KW-0472">Membrane</keyword>
<keyword evidence="12" id="KW-1133">Transmembrane helix</keyword>
<keyword evidence="12" id="KW-0812">Transmembrane</keyword>
<dbReference type="InterPro" id="IPR036097">
    <property type="entry name" value="HisK_dim/P_sf"/>
</dbReference>
<evidence type="ECO:0000259" key="13">
    <source>
        <dbReference type="PROSITE" id="PS50109"/>
    </source>
</evidence>
<dbReference type="Gene3D" id="1.10.287.130">
    <property type="match status" value="1"/>
</dbReference>
<gene>
    <name evidence="16" type="ORF">GGR16_000474</name>
</gene>
<dbReference type="Gene3D" id="2.10.70.100">
    <property type="match status" value="1"/>
</dbReference>
<dbReference type="PANTHER" id="PTHR43711:SF26">
    <property type="entry name" value="SENSOR HISTIDINE KINASE RCSC"/>
    <property type="match status" value="1"/>
</dbReference>
<evidence type="ECO:0000256" key="9">
    <source>
        <dbReference type="ARBA" id="ARBA00023012"/>
    </source>
</evidence>
<evidence type="ECO:0000259" key="15">
    <source>
        <dbReference type="PROSITE" id="PS50113"/>
    </source>
</evidence>
<dbReference type="PRINTS" id="PR00344">
    <property type="entry name" value="BCTRLSENSOR"/>
</dbReference>
<evidence type="ECO:0000313" key="16">
    <source>
        <dbReference type="EMBL" id="MBB4015468.1"/>
    </source>
</evidence>
<evidence type="ECO:0000256" key="8">
    <source>
        <dbReference type="ARBA" id="ARBA00022840"/>
    </source>
</evidence>
<feature type="domain" description="PAS" evidence="14">
    <location>
        <begin position="372"/>
        <end position="412"/>
    </location>
</feature>
<dbReference type="SMART" id="SM00388">
    <property type="entry name" value="HisKA"/>
    <property type="match status" value="1"/>
</dbReference>
<keyword evidence="11" id="KW-0175">Coiled coil</keyword>
<dbReference type="PANTHER" id="PTHR43711">
    <property type="entry name" value="TWO-COMPONENT HISTIDINE KINASE"/>
    <property type="match status" value="1"/>
</dbReference>
<comment type="caution">
    <text evidence="16">The sequence shown here is derived from an EMBL/GenBank/DDBJ whole genome shotgun (WGS) entry which is preliminary data.</text>
</comment>
<keyword evidence="8" id="KW-0067">ATP-binding</keyword>
<dbReference type="InterPro" id="IPR003661">
    <property type="entry name" value="HisK_dim/P_dom"/>
</dbReference>
<dbReference type="InterPro" id="IPR004358">
    <property type="entry name" value="Sig_transdc_His_kin-like_C"/>
</dbReference>
<dbReference type="GO" id="GO:0005524">
    <property type="term" value="F:ATP binding"/>
    <property type="evidence" value="ECO:0007669"/>
    <property type="project" value="UniProtKB-KW"/>
</dbReference>
<dbReference type="InterPro" id="IPR050736">
    <property type="entry name" value="Sensor_HK_Regulatory"/>
</dbReference>
<dbReference type="SUPFAM" id="SSF55874">
    <property type="entry name" value="ATPase domain of HSP90 chaperone/DNA topoisomerase II/histidine kinase"/>
    <property type="match status" value="1"/>
</dbReference>
<dbReference type="GO" id="GO:0000155">
    <property type="term" value="F:phosphorelay sensor kinase activity"/>
    <property type="evidence" value="ECO:0007669"/>
    <property type="project" value="InterPro"/>
</dbReference>
<dbReference type="Pfam" id="PF02518">
    <property type="entry name" value="HATPase_c"/>
    <property type="match status" value="1"/>
</dbReference>
<dbReference type="SMART" id="SM00387">
    <property type="entry name" value="HATPase_c"/>
    <property type="match status" value="1"/>
</dbReference>
<dbReference type="PROSITE" id="PS50112">
    <property type="entry name" value="PAS"/>
    <property type="match status" value="1"/>
</dbReference>
<evidence type="ECO:0000256" key="7">
    <source>
        <dbReference type="ARBA" id="ARBA00022777"/>
    </source>
</evidence>
<dbReference type="FunFam" id="3.30.565.10:FF:000006">
    <property type="entry name" value="Sensor histidine kinase WalK"/>
    <property type="match status" value="1"/>
</dbReference>
<dbReference type="InterPro" id="IPR001610">
    <property type="entry name" value="PAC"/>
</dbReference>
<feature type="transmembrane region" description="Helical" evidence="12">
    <location>
        <begin position="37"/>
        <end position="59"/>
    </location>
</feature>
<dbReference type="InterPro" id="IPR036890">
    <property type="entry name" value="HATPase_C_sf"/>
</dbReference>
<evidence type="ECO:0000256" key="2">
    <source>
        <dbReference type="ARBA" id="ARBA00004370"/>
    </source>
</evidence>
<keyword evidence="6" id="KW-0547">Nucleotide-binding</keyword>
<dbReference type="InterPro" id="IPR013655">
    <property type="entry name" value="PAS_fold_3"/>
</dbReference>
<dbReference type="AlphaFoldDB" id="A0A840BVF6"/>
<dbReference type="EC" id="2.7.13.3" evidence="3"/>
<comment type="catalytic activity">
    <reaction evidence="1">
        <text>ATP + protein L-histidine = ADP + protein N-phospho-L-histidine.</text>
        <dbReference type="EC" id="2.7.13.3"/>
    </reaction>
</comment>
<dbReference type="CDD" id="cd00082">
    <property type="entry name" value="HisKA"/>
    <property type="match status" value="1"/>
</dbReference>
<dbReference type="Pfam" id="PF00512">
    <property type="entry name" value="HisKA"/>
    <property type="match status" value="1"/>
</dbReference>
<dbReference type="NCBIfam" id="TIGR00229">
    <property type="entry name" value="sensory_box"/>
    <property type="match status" value="1"/>
</dbReference>
<protein>
    <recommendedName>
        <fullName evidence="3">histidine kinase</fullName>
        <ecNumber evidence="3">2.7.13.3</ecNumber>
    </recommendedName>
</protein>
<evidence type="ECO:0000259" key="14">
    <source>
        <dbReference type="PROSITE" id="PS50112"/>
    </source>
</evidence>
<keyword evidence="17" id="KW-1185">Reference proteome</keyword>
<dbReference type="GO" id="GO:0016020">
    <property type="term" value="C:membrane"/>
    <property type="evidence" value="ECO:0007669"/>
    <property type="project" value="UniProtKB-SubCell"/>
</dbReference>
<feature type="domain" description="Histidine kinase" evidence="13">
    <location>
        <begin position="543"/>
        <end position="762"/>
    </location>
</feature>
<comment type="subcellular location">
    <subcellularLocation>
        <location evidence="2">Membrane</location>
    </subcellularLocation>
</comment>
<dbReference type="InterPro" id="IPR000014">
    <property type="entry name" value="PAS"/>
</dbReference>
<evidence type="ECO:0000256" key="6">
    <source>
        <dbReference type="ARBA" id="ARBA00022741"/>
    </source>
</evidence>
<dbReference type="Gene3D" id="3.30.450.20">
    <property type="entry name" value="PAS domain"/>
    <property type="match status" value="2"/>
</dbReference>
<dbReference type="PROSITE" id="PS50109">
    <property type="entry name" value="HIS_KIN"/>
    <property type="match status" value="1"/>
</dbReference>
<feature type="coiled-coil region" evidence="11">
    <location>
        <begin position="499"/>
        <end position="526"/>
    </location>
</feature>
<organism evidence="16 17">
    <name type="scientific">Chelatococcus caeni</name>
    <dbReference type="NCBI Taxonomy" id="1348468"/>
    <lineage>
        <taxon>Bacteria</taxon>
        <taxon>Pseudomonadati</taxon>
        <taxon>Pseudomonadota</taxon>
        <taxon>Alphaproteobacteria</taxon>
        <taxon>Hyphomicrobiales</taxon>
        <taxon>Chelatococcaceae</taxon>
        <taxon>Chelatococcus</taxon>
    </lineage>
</organism>
<proteinExistence type="predicted"/>
<dbReference type="CDD" id="cd00130">
    <property type="entry name" value="PAS"/>
    <property type="match status" value="1"/>
</dbReference>
<dbReference type="InterPro" id="IPR005467">
    <property type="entry name" value="His_kinase_dom"/>
</dbReference>
<dbReference type="SUPFAM" id="SSF55785">
    <property type="entry name" value="PYP-like sensor domain (PAS domain)"/>
    <property type="match status" value="2"/>
</dbReference>
<keyword evidence="4" id="KW-0597">Phosphoprotein</keyword>
<dbReference type="InterPro" id="IPR003594">
    <property type="entry name" value="HATPase_dom"/>
</dbReference>
<dbReference type="Pfam" id="PF12860">
    <property type="entry name" value="PAS_7"/>
    <property type="match status" value="1"/>
</dbReference>
<dbReference type="CDD" id="cd16922">
    <property type="entry name" value="HATPase_EvgS-ArcB-TorS-like"/>
    <property type="match status" value="1"/>
</dbReference>
<evidence type="ECO:0000256" key="12">
    <source>
        <dbReference type="SAM" id="Phobius"/>
    </source>
</evidence>
<dbReference type="SMART" id="SM00086">
    <property type="entry name" value="PAC"/>
    <property type="match status" value="1"/>
</dbReference>
<dbReference type="EMBL" id="JACIEN010000001">
    <property type="protein sequence ID" value="MBB4015468.1"/>
    <property type="molecule type" value="Genomic_DNA"/>
</dbReference>
<dbReference type="Proteomes" id="UP000577362">
    <property type="component" value="Unassembled WGS sequence"/>
</dbReference>
<evidence type="ECO:0000256" key="11">
    <source>
        <dbReference type="SAM" id="Coils"/>
    </source>
</evidence>
<dbReference type="SMART" id="SM00091">
    <property type="entry name" value="PAS"/>
    <property type="match status" value="2"/>
</dbReference>
<feature type="domain" description="PAC" evidence="15">
    <location>
        <begin position="319"/>
        <end position="371"/>
    </location>
</feature>
<feature type="transmembrane region" description="Helical" evidence="12">
    <location>
        <begin position="210"/>
        <end position="229"/>
    </location>
</feature>
<evidence type="ECO:0000256" key="1">
    <source>
        <dbReference type="ARBA" id="ARBA00000085"/>
    </source>
</evidence>
<dbReference type="RefSeq" id="WP_183315604.1">
    <property type="nucleotide sequence ID" value="NZ_JACIEN010000001.1"/>
</dbReference>
<evidence type="ECO:0000256" key="3">
    <source>
        <dbReference type="ARBA" id="ARBA00012438"/>
    </source>
</evidence>
<keyword evidence="9" id="KW-0902">Two-component regulatory system</keyword>
<dbReference type="InterPro" id="IPR035965">
    <property type="entry name" value="PAS-like_dom_sf"/>
</dbReference>
<dbReference type="Pfam" id="PF08447">
    <property type="entry name" value="PAS_3"/>
    <property type="match status" value="1"/>
</dbReference>
<dbReference type="PROSITE" id="PS50113">
    <property type="entry name" value="PAC"/>
    <property type="match status" value="1"/>
</dbReference>
<evidence type="ECO:0000256" key="10">
    <source>
        <dbReference type="ARBA" id="ARBA00023136"/>
    </source>
</evidence>
<dbReference type="FunFam" id="1.10.287.130:FF:000038">
    <property type="entry name" value="Sensory transduction histidine kinase"/>
    <property type="match status" value="1"/>
</dbReference>
<evidence type="ECO:0000256" key="5">
    <source>
        <dbReference type="ARBA" id="ARBA00022679"/>
    </source>
</evidence>
<sequence length="767" mass="82876">MAGVDATYVPARAGTILGIARSIAHPAYRRLVLAEPWLRLAVPALLVVFLVSLVTGASLQAVDARNEALNDAAAEIDTLASLAARVLDAEIARGDGPAAARDLVAAFERQIPAAMIENGRSLLLTDATGTLIGAIPAQLATGQPLVDVLGSSQPLTTFADRAGVLRLTLAGDTDALATVRNLGAGGGQLAVVQPVSGALAPWRAQTWGQMTLIAAAAFVLLAISAAYFMQAGRAKAADEICDKVKERVDAALNRGRCGLWDWDIARGRIYWSDSMYAILGYRRRDEFLSFGEVNGLVHPDDTDLYGLADMLAASRTTAIDHDFRIRAANGEWVWINARAEIVDGDPIEGPHLVGIAVDITEQRRLAERTATADMRLRDAIETISEAFVLWDADNRLVMCNSKFQKLHGLPADAAAAGRSYAEIMDASRPPVVTTQALTGEQANIGARSFEARLADGRWLQINERRTKDGGYVSVGTDITALKRHEEKLLDSEKRLIATVMDLKRSRQKLEVQAQQLADLAERYLEQKAHAEGANRAKSEFLANMSHELRTPLNAIIGFSEIMESGIFGALGNEKYTEYCHDIRQSGQYLLAVINDILDMSRIEAGRHKLEKERIALDKVMTEAVRTVAEAAEAKNIVLDLETLPAQTLDADPRALRQILVNLLRNAVKFTPEGGRVALRARGAAEAVNIYVEDNGIGIPSEAIGKLGQPFTQVETEYSKTYKGSGLGLAIARSLTELHGGALRIRSTPGSGTIVMVHLPQAEQRKAA</sequence>
<accession>A0A840BVF6</accession>
<name>A0A840BVF6_9HYPH</name>